<accession>A0A1Y1ISY0</accession>
<dbReference type="PANTHER" id="PTHR15615:SF108">
    <property type="entry name" value="PROTEIN CNPPD1"/>
    <property type="match status" value="1"/>
</dbReference>
<proteinExistence type="predicted"/>
<dbReference type="Pfam" id="PF08613">
    <property type="entry name" value="Cyclin"/>
    <property type="match status" value="1"/>
</dbReference>
<dbReference type="AlphaFoldDB" id="A0A1Y1ISY0"/>
<dbReference type="Proteomes" id="UP000054558">
    <property type="component" value="Unassembled WGS sequence"/>
</dbReference>
<dbReference type="Gene3D" id="1.10.472.10">
    <property type="entry name" value="Cyclin-like"/>
    <property type="match status" value="1"/>
</dbReference>
<evidence type="ECO:0000313" key="2">
    <source>
        <dbReference type="Proteomes" id="UP000054558"/>
    </source>
</evidence>
<gene>
    <name evidence="1" type="ORF">KFL_008480080</name>
</gene>
<dbReference type="GO" id="GO:0019901">
    <property type="term" value="F:protein kinase binding"/>
    <property type="evidence" value="ECO:0007669"/>
    <property type="project" value="InterPro"/>
</dbReference>
<evidence type="ECO:0000313" key="1">
    <source>
        <dbReference type="EMBL" id="GAQ91767.1"/>
    </source>
</evidence>
<reference evidence="1 2" key="1">
    <citation type="journal article" date="2014" name="Nat. Commun.">
        <title>Klebsormidium flaccidum genome reveals primary factors for plant terrestrial adaptation.</title>
        <authorList>
            <person name="Hori K."/>
            <person name="Maruyama F."/>
            <person name="Fujisawa T."/>
            <person name="Togashi T."/>
            <person name="Yamamoto N."/>
            <person name="Seo M."/>
            <person name="Sato S."/>
            <person name="Yamada T."/>
            <person name="Mori H."/>
            <person name="Tajima N."/>
            <person name="Moriyama T."/>
            <person name="Ikeuchi M."/>
            <person name="Watanabe M."/>
            <person name="Wada H."/>
            <person name="Kobayashi K."/>
            <person name="Saito M."/>
            <person name="Masuda T."/>
            <person name="Sasaki-Sekimoto Y."/>
            <person name="Mashiguchi K."/>
            <person name="Awai K."/>
            <person name="Shimojima M."/>
            <person name="Masuda S."/>
            <person name="Iwai M."/>
            <person name="Nobusawa T."/>
            <person name="Narise T."/>
            <person name="Kondo S."/>
            <person name="Saito H."/>
            <person name="Sato R."/>
            <person name="Murakawa M."/>
            <person name="Ihara Y."/>
            <person name="Oshima-Yamada Y."/>
            <person name="Ohtaka K."/>
            <person name="Satoh M."/>
            <person name="Sonobe K."/>
            <person name="Ishii M."/>
            <person name="Ohtani R."/>
            <person name="Kanamori-Sato M."/>
            <person name="Honoki R."/>
            <person name="Miyazaki D."/>
            <person name="Mochizuki H."/>
            <person name="Umetsu J."/>
            <person name="Higashi K."/>
            <person name="Shibata D."/>
            <person name="Kamiya Y."/>
            <person name="Sato N."/>
            <person name="Nakamura Y."/>
            <person name="Tabata S."/>
            <person name="Ida S."/>
            <person name="Kurokawa K."/>
            <person name="Ohta H."/>
        </authorList>
    </citation>
    <scope>NUCLEOTIDE SEQUENCE [LARGE SCALE GENOMIC DNA]</scope>
    <source>
        <strain evidence="1 2">NIES-2285</strain>
    </source>
</reference>
<dbReference type="OrthoDB" id="337735at2759"/>
<keyword evidence="2" id="KW-1185">Reference proteome</keyword>
<name>A0A1Y1ISY0_KLENI</name>
<dbReference type="InterPro" id="IPR013922">
    <property type="entry name" value="Cyclin_PHO80-like"/>
</dbReference>
<sequence>MLGTGVMKRGTPVRTYDNSFVAEVGGLPLQELNNLELDFLKRLNFKLSVSDIELYETLMAITSRQEQPQGRQRPCSFRVLRAYVQPAWVN</sequence>
<organism evidence="1 2">
    <name type="scientific">Klebsormidium nitens</name>
    <name type="common">Green alga</name>
    <name type="synonym">Ulothrix nitens</name>
    <dbReference type="NCBI Taxonomy" id="105231"/>
    <lineage>
        <taxon>Eukaryota</taxon>
        <taxon>Viridiplantae</taxon>
        <taxon>Streptophyta</taxon>
        <taxon>Klebsormidiophyceae</taxon>
        <taxon>Klebsormidiales</taxon>
        <taxon>Klebsormidiaceae</taxon>
        <taxon>Klebsormidium</taxon>
    </lineage>
</organism>
<dbReference type="PANTHER" id="PTHR15615">
    <property type="match status" value="1"/>
</dbReference>
<dbReference type="EMBL" id="DF237797">
    <property type="protein sequence ID" value="GAQ91767.1"/>
    <property type="molecule type" value="Genomic_DNA"/>
</dbReference>
<protein>
    <submittedName>
        <fullName evidence="1">Cyclin</fullName>
    </submittedName>
</protein>